<organism evidence="1">
    <name type="scientific">Siphoviridae sp. cttaA39</name>
    <dbReference type="NCBI Taxonomy" id="2827960"/>
    <lineage>
        <taxon>Viruses</taxon>
        <taxon>Duplodnaviria</taxon>
        <taxon>Heunggongvirae</taxon>
        <taxon>Uroviricota</taxon>
        <taxon>Caudoviricetes</taxon>
    </lineage>
</organism>
<dbReference type="EMBL" id="BK032860">
    <property type="protein sequence ID" value="DAF64457.1"/>
    <property type="molecule type" value="Genomic_DNA"/>
</dbReference>
<name>A0A8S5TMV4_9CAUD</name>
<proteinExistence type="predicted"/>
<accession>A0A8S5TMV4</accession>
<sequence>MREKSKYYIIDNKNMAITLGFLLNREFYRYDDRFNKGKKVYSFVDDAKFREALTIVSDFKRKNNK</sequence>
<evidence type="ECO:0008006" key="2">
    <source>
        <dbReference type="Google" id="ProtNLM"/>
    </source>
</evidence>
<protein>
    <recommendedName>
        <fullName evidence="2">DUF5659 domain-containing protein</fullName>
    </recommendedName>
</protein>
<evidence type="ECO:0000313" key="1">
    <source>
        <dbReference type="EMBL" id="DAF64457.1"/>
    </source>
</evidence>
<reference evidence="1" key="1">
    <citation type="journal article" date="2021" name="Proc. Natl. Acad. Sci. U.S.A.">
        <title>A Catalog of Tens of Thousands of Viruses from Human Metagenomes Reveals Hidden Associations with Chronic Diseases.</title>
        <authorList>
            <person name="Tisza M.J."/>
            <person name="Buck C.B."/>
        </authorList>
    </citation>
    <scope>NUCLEOTIDE SEQUENCE</scope>
    <source>
        <strain evidence="1">CttaA39</strain>
    </source>
</reference>